<evidence type="ECO:0000256" key="1">
    <source>
        <dbReference type="ARBA" id="ARBA00010923"/>
    </source>
</evidence>
<organism evidence="6 7">
    <name type="scientific">Spirosoma sordidisoli</name>
    <dbReference type="NCBI Taxonomy" id="2502893"/>
    <lineage>
        <taxon>Bacteria</taxon>
        <taxon>Pseudomonadati</taxon>
        <taxon>Bacteroidota</taxon>
        <taxon>Cytophagia</taxon>
        <taxon>Cytophagales</taxon>
        <taxon>Cytophagaceae</taxon>
        <taxon>Spirosoma</taxon>
    </lineage>
</organism>
<dbReference type="Gene3D" id="3.90.220.20">
    <property type="entry name" value="DNA methylase specificity domains"/>
    <property type="match status" value="2"/>
</dbReference>
<name>A0A4V1RWE8_9BACT</name>
<evidence type="ECO:0000313" key="6">
    <source>
        <dbReference type="EMBL" id="RYC70018.1"/>
    </source>
</evidence>
<keyword evidence="6" id="KW-0255">Endonuclease</keyword>
<evidence type="ECO:0000259" key="5">
    <source>
        <dbReference type="Pfam" id="PF01420"/>
    </source>
</evidence>
<feature type="coiled-coil region" evidence="4">
    <location>
        <begin position="137"/>
        <end position="164"/>
    </location>
</feature>
<evidence type="ECO:0000256" key="2">
    <source>
        <dbReference type="ARBA" id="ARBA00022747"/>
    </source>
</evidence>
<keyword evidence="7" id="KW-1185">Reference proteome</keyword>
<accession>A0A4V1RWE8</accession>
<reference evidence="6 7" key="1">
    <citation type="submission" date="2019-01" db="EMBL/GenBank/DDBJ databases">
        <title>Spirosoma flava sp. nov., a propanil-degrading bacterium isolated from herbicide-contaminated soil.</title>
        <authorList>
            <person name="Zhang L."/>
            <person name="Jiang J.-D."/>
        </authorList>
    </citation>
    <scope>NUCLEOTIDE SEQUENCE [LARGE SCALE GENOMIC DNA]</scope>
    <source>
        <strain evidence="6 7">TY50</strain>
    </source>
</reference>
<sequence length="381" mass="42502">MKEWQIKELGNVLTLQRGYDLPSQFRQGGSVPIVSSSGITGYHNESKESGPGVVTGRYGTLGEVHFVKTNYWPLNTTLFVKDFKGNYPRFIYYLLKVTDLESSNSAGAVPGLNRNALHTIKVAVPPLPIQRRIADILGQYDALIDNYQQQISKLENMAQEIYREWFVRGRCPYAQPSKDGGLPEGWERTELGNLSSVIQRGISPAYDEEGKILCLNQRCIRDGRIDYSIGRSQSKQVSVNRTVCFGDVLINSTGEGTLGRTAQVYTTVDNVTVDSHVTIARPNKDVSPEYYGFLVASLENYFEAMALGSTGQTELLREVISGAKVIRPDRHSMEKFGVIIAPIKIKIANLQNQLIALRQTRDALLPRLLSGQIVVEEMIEQ</sequence>
<dbReference type="PANTHER" id="PTHR30408">
    <property type="entry name" value="TYPE-1 RESTRICTION ENZYME ECOKI SPECIFICITY PROTEIN"/>
    <property type="match status" value="1"/>
</dbReference>
<evidence type="ECO:0000313" key="7">
    <source>
        <dbReference type="Proteomes" id="UP000290407"/>
    </source>
</evidence>
<protein>
    <submittedName>
        <fullName evidence="6">Restriction endonuclease subunit S</fullName>
    </submittedName>
</protein>
<keyword evidence="4" id="KW-0175">Coiled coil</keyword>
<dbReference type="InterPro" id="IPR052021">
    <property type="entry name" value="Type-I_RS_S_subunit"/>
</dbReference>
<keyword evidence="3" id="KW-0238">DNA-binding</keyword>
<keyword evidence="6" id="KW-0540">Nuclease</keyword>
<dbReference type="GO" id="GO:0004519">
    <property type="term" value="F:endonuclease activity"/>
    <property type="evidence" value="ECO:0007669"/>
    <property type="project" value="UniProtKB-KW"/>
</dbReference>
<feature type="domain" description="Type I restriction modification DNA specificity" evidence="5">
    <location>
        <begin position="1"/>
        <end position="156"/>
    </location>
</feature>
<dbReference type="Gene3D" id="1.10.287.1120">
    <property type="entry name" value="Bipartite methylase S protein"/>
    <property type="match status" value="1"/>
</dbReference>
<dbReference type="AlphaFoldDB" id="A0A4V1RWE8"/>
<evidence type="ECO:0000256" key="4">
    <source>
        <dbReference type="SAM" id="Coils"/>
    </source>
</evidence>
<dbReference type="CDD" id="cd17267">
    <property type="entry name" value="RMtype1_S_EcoAO83I-TRD1-CR1_like"/>
    <property type="match status" value="1"/>
</dbReference>
<dbReference type="Pfam" id="PF01420">
    <property type="entry name" value="Methylase_S"/>
    <property type="match status" value="1"/>
</dbReference>
<dbReference type="GO" id="GO:0003677">
    <property type="term" value="F:DNA binding"/>
    <property type="evidence" value="ECO:0007669"/>
    <property type="project" value="UniProtKB-KW"/>
</dbReference>
<comment type="caution">
    <text evidence="6">The sequence shown here is derived from an EMBL/GenBank/DDBJ whole genome shotgun (WGS) entry which is preliminary data.</text>
</comment>
<comment type="similarity">
    <text evidence="1">Belongs to the type-I restriction system S methylase family.</text>
</comment>
<dbReference type="SUPFAM" id="SSF116734">
    <property type="entry name" value="DNA methylase specificity domain"/>
    <property type="match status" value="2"/>
</dbReference>
<dbReference type="GO" id="GO:0009307">
    <property type="term" value="P:DNA restriction-modification system"/>
    <property type="evidence" value="ECO:0007669"/>
    <property type="project" value="UniProtKB-KW"/>
</dbReference>
<dbReference type="RefSeq" id="WP_129601246.1">
    <property type="nucleotide sequence ID" value="NZ_SBLB01000002.1"/>
</dbReference>
<keyword evidence="6" id="KW-0378">Hydrolase</keyword>
<dbReference type="Proteomes" id="UP000290407">
    <property type="component" value="Unassembled WGS sequence"/>
</dbReference>
<proteinExistence type="inferred from homology"/>
<dbReference type="EMBL" id="SBLB01000002">
    <property type="protein sequence ID" value="RYC70018.1"/>
    <property type="molecule type" value="Genomic_DNA"/>
</dbReference>
<evidence type="ECO:0000256" key="3">
    <source>
        <dbReference type="ARBA" id="ARBA00023125"/>
    </source>
</evidence>
<dbReference type="InterPro" id="IPR044946">
    <property type="entry name" value="Restrct_endonuc_typeI_TRD_sf"/>
</dbReference>
<gene>
    <name evidence="6" type="ORF">EQG79_09105</name>
</gene>
<dbReference type="PANTHER" id="PTHR30408:SF12">
    <property type="entry name" value="TYPE I RESTRICTION ENZYME MJAVIII SPECIFICITY SUBUNIT"/>
    <property type="match status" value="1"/>
</dbReference>
<dbReference type="InterPro" id="IPR000055">
    <property type="entry name" value="Restrct_endonuc_typeI_TRD"/>
</dbReference>
<keyword evidence="2" id="KW-0680">Restriction system</keyword>